<name>A0A834XRY6_APHGI</name>
<keyword evidence="7" id="KW-0735">Signal-anchor</keyword>
<keyword evidence="17" id="KW-1185">Reference proteome</keyword>
<dbReference type="GO" id="GO:0008417">
    <property type="term" value="F:fucosyltransferase activity"/>
    <property type="evidence" value="ECO:0007669"/>
    <property type="project" value="InterPro"/>
</dbReference>
<evidence type="ECO:0000256" key="1">
    <source>
        <dbReference type="ARBA" id="ARBA00004447"/>
    </source>
</evidence>
<dbReference type="GO" id="GO:0032580">
    <property type="term" value="C:Golgi cisterna membrane"/>
    <property type="evidence" value="ECO:0007669"/>
    <property type="project" value="UniProtKB-SubCell"/>
</dbReference>
<evidence type="ECO:0000256" key="5">
    <source>
        <dbReference type="ARBA" id="ARBA00022679"/>
    </source>
</evidence>
<keyword evidence="5 12" id="KW-0808">Transferase</keyword>
<evidence type="ECO:0000313" key="17">
    <source>
        <dbReference type="Proteomes" id="UP000639338"/>
    </source>
</evidence>
<dbReference type="Gene3D" id="3.40.50.11660">
    <property type="entry name" value="Glycosyl transferase family 10, C-terminal domain"/>
    <property type="match status" value="1"/>
</dbReference>
<feature type="region of interest" description="Disordered" evidence="13">
    <location>
        <begin position="81"/>
        <end position="111"/>
    </location>
</feature>
<evidence type="ECO:0000259" key="15">
    <source>
        <dbReference type="Pfam" id="PF17039"/>
    </source>
</evidence>
<dbReference type="InterPro" id="IPR055270">
    <property type="entry name" value="Glyco_tran_10_C"/>
</dbReference>
<proteinExistence type="inferred from homology"/>
<evidence type="ECO:0000256" key="9">
    <source>
        <dbReference type="ARBA" id="ARBA00023034"/>
    </source>
</evidence>
<evidence type="ECO:0000313" key="16">
    <source>
        <dbReference type="EMBL" id="KAF7990577.1"/>
    </source>
</evidence>
<evidence type="ECO:0000256" key="2">
    <source>
        <dbReference type="ARBA" id="ARBA00004922"/>
    </source>
</evidence>
<keyword evidence="11" id="KW-0325">Glycoprotein</keyword>
<keyword evidence="10" id="KW-0472">Membrane</keyword>
<dbReference type="InterPro" id="IPR001503">
    <property type="entry name" value="Glyco_trans_10"/>
</dbReference>
<protein>
    <recommendedName>
        <fullName evidence="12">Fucosyltransferase</fullName>
        <ecNumber evidence="12">2.4.1.-</ecNumber>
    </recommendedName>
</protein>
<gene>
    <name evidence="16" type="ORF">HCN44_000382</name>
</gene>
<dbReference type="InterPro" id="IPR031481">
    <property type="entry name" value="Glyco_tran_10_N"/>
</dbReference>
<dbReference type="UniPathway" id="UPA00378"/>
<keyword evidence="6 12" id="KW-0812">Transmembrane</keyword>
<evidence type="ECO:0000256" key="13">
    <source>
        <dbReference type="SAM" id="MobiDB-lite"/>
    </source>
</evidence>
<evidence type="ECO:0000256" key="7">
    <source>
        <dbReference type="ARBA" id="ARBA00022968"/>
    </source>
</evidence>
<dbReference type="SUPFAM" id="SSF53756">
    <property type="entry name" value="UDP-Glycosyltransferase/glycogen phosphorylase"/>
    <property type="match status" value="1"/>
</dbReference>
<keyword evidence="4 12" id="KW-0328">Glycosyltransferase</keyword>
<evidence type="ECO:0000256" key="11">
    <source>
        <dbReference type="ARBA" id="ARBA00023180"/>
    </source>
</evidence>
<dbReference type="AlphaFoldDB" id="A0A834XRY6"/>
<dbReference type="PANTHER" id="PTHR48438">
    <property type="entry name" value="ALPHA-(1,3)-FUCOSYLTRANSFERASE C-RELATED"/>
    <property type="match status" value="1"/>
</dbReference>
<dbReference type="OrthoDB" id="427096at2759"/>
<feature type="domain" description="Fucosyltransferase C-terminal" evidence="14">
    <location>
        <begin position="253"/>
        <end position="425"/>
    </location>
</feature>
<evidence type="ECO:0000256" key="8">
    <source>
        <dbReference type="ARBA" id="ARBA00022989"/>
    </source>
</evidence>
<dbReference type="Pfam" id="PF00852">
    <property type="entry name" value="Glyco_transf_10"/>
    <property type="match status" value="1"/>
</dbReference>
<comment type="subcellular location">
    <subcellularLocation>
        <location evidence="1 12">Golgi apparatus</location>
        <location evidence="1 12">Golgi stack membrane</location>
        <topology evidence="1 12">Single-pass type II membrane protein</topology>
    </subcellularLocation>
</comment>
<evidence type="ECO:0000256" key="12">
    <source>
        <dbReference type="RuleBase" id="RU003832"/>
    </source>
</evidence>
<dbReference type="EC" id="2.4.1.-" evidence="12"/>
<dbReference type="InterPro" id="IPR038577">
    <property type="entry name" value="GT10-like_C_sf"/>
</dbReference>
<evidence type="ECO:0000256" key="4">
    <source>
        <dbReference type="ARBA" id="ARBA00022676"/>
    </source>
</evidence>
<comment type="pathway">
    <text evidence="2">Protein modification; protein glycosylation.</text>
</comment>
<dbReference type="Pfam" id="PF17039">
    <property type="entry name" value="Glyco_tran_10_N"/>
    <property type="match status" value="1"/>
</dbReference>
<dbReference type="PANTHER" id="PTHR48438:SF1">
    <property type="entry name" value="ALPHA-(1,3)-FUCOSYLTRANSFERASE C-RELATED"/>
    <property type="match status" value="1"/>
</dbReference>
<dbReference type="EMBL" id="JACMRX010000004">
    <property type="protein sequence ID" value="KAF7990577.1"/>
    <property type="molecule type" value="Genomic_DNA"/>
</dbReference>
<dbReference type="Proteomes" id="UP000639338">
    <property type="component" value="Unassembled WGS sequence"/>
</dbReference>
<dbReference type="FunFam" id="3.40.50.11660:FF:000004">
    <property type="entry name" value="Glycoprotein 3-alpha-L-fucosyltransferase A"/>
    <property type="match status" value="1"/>
</dbReference>
<sequence>MGIPRLSVKRCFIYMTCATCMILVVMNVRQKELWHSFKLEPEQSQLPHVNSELKKILNSSETTDLINNSVVKILNSSKKPWFMKGGSRQPSPAPKVETKERKRNRLWPDDDSDDDRITNQLMYVPSDYNKTFAKNHPKKIMIPHGMNEAKTGSDVFIQLGCPISTCVITRDDPETADLILFKDYVTHVGHRPPNQVWALYFLECPYHTQTVKNAIVNWTATYRRDSDIVAPYEKWQYYDSHVKQLSQTFNYASNKTKKVAWFVSNCHPRNERMLYARELSKYIQVDIYGACGNLHCSRTHACFRMLDNDYKFYLAFENSNCQDYITEKFFVNGLGHNVLPIVMGARQQDYEKSAPYRSYIHVDEFQSAKELASWLHHLDEDDDLYNSYFEWKGTGEFINTYFWCRLCAMIHDNYPPKYYNDINEWWRGDGICTLKSWREKSKQMT</sequence>
<keyword evidence="8" id="KW-1133">Transmembrane helix</keyword>
<evidence type="ECO:0000256" key="6">
    <source>
        <dbReference type="ARBA" id="ARBA00022692"/>
    </source>
</evidence>
<accession>A0A834XRY6</accession>
<organism evidence="16 17">
    <name type="scientific">Aphidius gifuensis</name>
    <name type="common">Parasitoid wasp</name>
    <dbReference type="NCBI Taxonomy" id="684658"/>
    <lineage>
        <taxon>Eukaryota</taxon>
        <taxon>Metazoa</taxon>
        <taxon>Ecdysozoa</taxon>
        <taxon>Arthropoda</taxon>
        <taxon>Hexapoda</taxon>
        <taxon>Insecta</taxon>
        <taxon>Pterygota</taxon>
        <taxon>Neoptera</taxon>
        <taxon>Endopterygota</taxon>
        <taxon>Hymenoptera</taxon>
        <taxon>Apocrita</taxon>
        <taxon>Ichneumonoidea</taxon>
        <taxon>Braconidae</taxon>
        <taxon>Aphidiinae</taxon>
        <taxon>Aphidius</taxon>
    </lineage>
</organism>
<comment type="caution">
    <text evidence="16">The sequence shown here is derived from an EMBL/GenBank/DDBJ whole genome shotgun (WGS) entry which is preliminary data.</text>
</comment>
<feature type="domain" description="Fucosyltransferase N-terminal" evidence="15">
    <location>
        <begin position="160"/>
        <end position="232"/>
    </location>
</feature>
<evidence type="ECO:0000256" key="3">
    <source>
        <dbReference type="ARBA" id="ARBA00008919"/>
    </source>
</evidence>
<keyword evidence="9 12" id="KW-0333">Golgi apparatus</keyword>
<evidence type="ECO:0000259" key="14">
    <source>
        <dbReference type="Pfam" id="PF00852"/>
    </source>
</evidence>
<evidence type="ECO:0000256" key="10">
    <source>
        <dbReference type="ARBA" id="ARBA00023136"/>
    </source>
</evidence>
<reference evidence="16 17" key="1">
    <citation type="submission" date="2020-08" db="EMBL/GenBank/DDBJ databases">
        <title>Aphidius gifuensis genome sequencing and assembly.</title>
        <authorList>
            <person name="Du Z."/>
        </authorList>
    </citation>
    <scope>NUCLEOTIDE SEQUENCE [LARGE SCALE GENOMIC DNA]</scope>
    <source>
        <strain evidence="16">YNYX2018</strain>
        <tissue evidence="16">Adults</tissue>
    </source>
</reference>
<comment type="similarity">
    <text evidence="3 12">Belongs to the glycosyltransferase 10 family.</text>
</comment>